<protein>
    <submittedName>
        <fullName evidence="2">Uncharacterized protein</fullName>
    </submittedName>
</protein>
<comment type="similarity">
    <text evidence="1">Belongs to the OBAP family.</text>
</comment>
<keyword evidence="3" id="KW-1185">Reference proteome</keyword>
<dbReference type="EnsemblPlants" id="Kaladp0403s0005.1.v1.1">
    <property type="protein sequence ID" value="Kaladp0403s0005.1.v1.1"/>
    <property type="gene ID" value="Kaladp0403s0005.v1.1"/>
</dbReference>
<organism evidence="2 3">
    <name type="scientific">Kalanchoe fedtschenkoi</name>
    <name type="common">Lavender scallops</name>
    <name type="synonym">South American air plant</name>
    <dbReference type="NCBI Taxonomy" id="63787"/>
    <lineage>
        <taxon>Eukaryota</taxon>
        <taxon>Viridiplantae</taxon>
        <taxon>Streptophyta</taxon>
        <taxon>Embryophyta</taxon>
        <taxon>Tracheophyta</taxon>
        <taxon>Spermatophyta</taxon>
        <taxon>Magnoliopsida</taxon>
        <taxon>eudicotyledons</taxon>
        <taxon>Gunneridae</taxon>
        <taxon>Pentapetalae</taxon>
        <taxon>Saxifragales</taxon>
        <taxon>Crassulaceae</taxon>
        <taxon>Kalanchoe</taxon>
    </lineage>
</organism>
<name>A0A7N0V8Y1_KALFE</name>
<dbReference type="Proteomes" id="UP000594263">
    <property type="component" value="Unplaced"/>
</dbReference>
<evidence type="ECO:0000313" key="2">
    <source>
        <dbReference type="EnsemblPlants" id="Kaladp0403s0005.1.v1.1"/>
    </source>
</evidence>
<reference evidence="2" key="1">
    <citation type="submission" date="2021-01" db="UniProtKB">
        <authorList>
            <consortium name="EnsemblPlants"/>
        </authorList>
    </citation>
    <scope>IDENTIFICATION</scope>
</reference>
<proteinExistence type="inferred from homology"/>
<sequence length="192" mass="21215">MVLVAEPAHLAVSSGGDPAAILSALNATMLTSLDIEGCTEGHRELTRYAYMDKGHTLPLGLPQVMMALTRDGQLYDHLKTDVEKRHGVSFEEEREKRAYMKGLEHGIHPLANGGGKGVKLVIRETDCKPPQQQQEHHENSNHSVPREVSLGQEQVLVPHLNKQSLKAELVVVVNFASLHPLKQVKDEEKVTI</sequence>
<dbReference type="PANTHER" id="PTHR31360">
    <property type="match status" value="1"/>
</dbReference>
<accession>A0A7N0V8Y1</accession>
<dbReference type="AlphaFoldDB" id="A0A7N0V8Y1"/>
<dbReference type="PANTHER" id="PTHR31360:SF0">
    <property type="entry name" value="OIL BODY-ASSOCIATED PROTEIN 1B"/>
    <property type="match status" value="1"/>
</dbReference>
<dbReference type="Gramene" id="Kaladp0403s0005.1.v1.1">
    <property type="protein sequence ID" value="Kaladp0403s0005.1.v1.1"/>
    <property type="gene ID" value="Kaladp0403s0005.v1.1"/>
</dbReference>
<dbReference type="InterPro" id="IPR010686">
    <property type="entry name" value="OBAP-like"/>
</dbReference>
<evidence type="ECO:0000256" key="1">
    <source>
        <dbReference type="ARBA" id="ARBA00009740"/>
    </source>
</evidence>
<dbReference type="Pfam" id="PF06884">
    <property type="entry name" value="DUF1264"/>
    <property type="match status" value="1"/>
</dbReference>
<evidence type="ECO:0000313" key="3">
    <source>
        <dbReference type="Proteomes" id="UP000594263"/>
    </source>
</evidence>